<dbReference type="GO" id="GO:0006364">
    <property type="term" value="P:rRNA processing"/>
    <property type="evidence" value="ECO:0007669"/>
    <property type="project" value="UniProtKB-KW"/>
</dbReference>
<name>A0A165WA27_9AGAM</name>
<sequence length="318" mass="36043">MASDPAPPLAKLLASTDKKTRDKATKQLASFLSNSSLDALSKSELAKLWKGIFYCFWMSDKPLIQQALANELADLLLTSTSKEASLAFLSGFWEATVREWSGIDRLRMDKYYMLVRRFTNASFRLLIREKWDSTSVSEYNHILTRKGGPMCTDDQRVPASLSYHLADIYLEELDKAMTNAPVSEPLPAPLSTLLSPFFILAARTPSNVTYQRIQSALIEPLFSSLKSSSPESEAEEASRRKRPRLEMPGYKNLISNACSIDPEEEKALPEPQLRAALLRKMFDVASHEDSRDSNRRKMYTVWKVYKEDEDVDRPLDAS</sequence>
<dbReference type="PANTHER" id="PTHR13026">
    <property type="entry name" value="NNP-1 PROTEIN NOVEL NUCLEAR PROTEIN 1 NOP52"/>
    <property type="match status" value="1"/>
</dbReference>
<dbReference type="Pfam" id="PF05997">
    <property type="entry name" value="Nop52"/>
    <property type="match status" value="1"/>
</dbReference>
<keyword evidence="4" id="KW-0539">Nucleus</keyword>
<evidence type="ECO:0000256" key="3">
    <source>
        <dbReference type="ARBA" id="ARBA00022552"/>
    </source>
</evidence>
<dbReference type="EMBL" id="KV425551">
    <property type="protein sequence ID" value="KZT30889.1"/>
    <property type="molecule type" value="Genomic_DNA"/>
</dbReference>
<keyword evidence="6" id="KW-1185">Reference proteome</keyword>
<reference evidence="5 6" key="1">
    <citation type="journal article" date="2016" name="Mol. Biol. Evol.">
        <title>Comparative Genomics of Early-Diverging Mushroom-Forming Fungi Provides Insights into the Origins of Lignocellulose Decay Capabilities.</title>
        <authorList>
            <person name="Nagy L.G."/>
            <person name="Riley R."/>
            <person name="Tritt A."/>
            <person name="Adam C."/>
            <person name="Daum C."/>
            <person name="Floudas D."/>
            <person name="Sun H."/>
            <person name="Yadav J.S."/>
            <person name="Pangilinan J."/>
            <person name="Larsson K.H."/>
            <person name="Matsuura K."/>
            <person name="Barry K."/>
            <person name="Labutti K."/>
            <person name="Kuo R."/>
            <person name="Ohm R.A."/>
            <person name="Bhattacharya S.S."/>
            <person name="Shirouzu T."/>
            <person name="Yoshinaga Y."/>
            <person name="Martin F.M."/>
            <person name="Grigoriev I.V."/>
            <person name="Hibbett D.S."/>
        </authorList>
    </citation>
    <scope>NUCLEOTIDE SEQUENCE [LARGE SCALE GENOMIC DNA]</scope>
    <source>
        <strain evidence="5 6">HHB14362 ss-1</strain>
    </source>
</reference>
<dbReference type="OrthoDB" id="2019504at2759"/>
<organism evidence="5 6">
    <name type="scientific">Neolentinus lepideus HHB14362 ss-1</name>
    <dbReference type="NCBI Taxonomy" id="1314782"/>
    <lineage>
        <taxon>Eukaryota</taxon>
        <taxon>Fungi</taxon>
        <taxon>Dikarya</taxon>
        <taxon>Basidiomycota</taxon>
        <taxon>Agaricomycotina</taxon>
        <taxon>Agaricomycetes</taxon>
        <taxon>Gloeophyllales</taxon>
        <taxon>Gloeophyllaceae</taxon>
        <taxon>Neolentinus</taxon>
    </lineage>
</organism>
<accession>A0A165WA27</accession>
<dbReference type="GO" id="GO:0005634">
    <property type="term" value="C:nucleus"/>
    <property type="evidence" value="ECO:0007669"/>
    <property type="project" value="UniProtKB-SubCell"/>
</dbReference>
<dbReference type="GO" id="GO:0030688">
    <property type="term" value="C:preribosome, small subunit precursor"/>
    <property type="evidence" value="ECO:0007669"/>
    <property type="project" value="InterPro"/>
</dbReference>
<proteinExistence type="inferred from homology"/>
<comment type="subcellular location">
    <subcellularLocation>
        <location evidence="1">Nucleus</location>
    </subcellularLocation>
</comment>
<dbReference type="InterPro" id="IPR010301">
    <property type="entry name" value="RRP1"/>
</dbReference>
<dbReference type="PANTHER" id="PTHR13026:SF0">
    <property type="entry name" value="RIBOSOMAL RNA PROCESSING 1B"/>
    <property type="match status" value="1"/>
</dbReference>
<dbReference type="InParanoid" id="A0A165WA27"/>
<dbReference type="Proteomes" id="UP000076761">
    <property type="component" value="Unassembled WGS sequence"/>
</dbReference>
<evidence type="ECO:0000256" key="1">
    <source>
        <dbReference type="ARBA" id="ARBA00004123"/>
    </source>
</evidence>
<keyword evidence="3" id="KW-0698">rRNA processing</keyword>
<dbReference type="STRING" id="1314782.A0A165WA27"/>
<gene>
    <name evidence="5" type="ORF">NEOLEDRAFT_1126548</name>
</gene>
<dbReference type="FunCoup" id="A0A165WA27">
    <property type="interactions" value="23"/>
</dbReference>
<comment type="similarity">
    <text evidence="2">Belongs to the RRP1 family.</text>
</comment>
<evidence type="ECO:0000313" key="6">
    <source>
        <dbReference type="Proteomes" id="UP000076761"/>
    </source>
</evidence>
<dbReference type="AlphaFoldDB" id="A0A165WA27"/>
<evidence type="ECO:0000256" key="4">
    <source>
        <dbReference type="ARBA" id="ARBA00023242"/>
    </source>
</evidence>
<evidence type="ECO:0000313" key="5">
    <source>
        <dbReference type="EMBL" id="KZT30889.1"/>
    </source>
</evidence>
<evidence type="ECO:0000256" key="2">
    <source>
        <dbReference type="ARBA" id="ARBA00006374"/>
    </source>
</evidence>
<protein>
    <submittedName>
        <fullName evidence="5">Nop52-domain-containing protein</fullName>
    </submittedName>
</protein>